<dbReference type="STRING" id="65499.SAMN04488000_12031"/>
<reference evidence="2" key="1">
    <citation type="submission" date="2016-10" db="EMBL/GenBank/DDBJ databases">
        <authorList>
            <person name="Varghese N."/>
            <person name="Submissions S."/>
        </authorList>
    </citation>
    <scope>NUCLEOTIDE SEQUENCE [LARGE SCALE GENOMIC DNA]</scope>
    <source>
        <strain evidence="2">DSM 44437</strain>
    </source>
</reference>
<evidence type="ECO:0000313" key="2">
    <source>
        <dbReference type="Proteomes" id="UP000199503"/>
    </source>
</evidence>
<protein>
    <recommendedName>
        <fullName evidence="3">SMI1 / KNR4 family (SUKH-1)</fullName>
    </recommendedName>
</protein>
<dbReference type="Proteomes" id="UP000199503">
    <property type="component" value="Unassembled WGS sequence"/>
</dbReference>
<evidence type="ECO:0000313" key="1">
    <source>
        <dbReference type="EMBL" id="SES27270.1"/>
    </source>
</evidence>
<dbReference type="InterPro" id="IPR037883">
    <property type="entry name" value="Knr4/Smi1-like_sf"/>
</dbReference>
<sequence length="193" mass="21828">MLPSAERLRTLFRRPSQNLTTLSWEMVEGRLGFAFPSDFKEIASTFGSGVFHHYVFMLAPAQNESSFSSYVMESEDTLEVGRLRETLPHALFPVSGGLIPWAYAGDACTVFWRTDRGGPDDWTIVACDEQFLRWEEFEGTASDYLAELFSGSLRSELFEFEPEDPLTFYAQPGKVTEAWSNRPETAGPEGNRE</sequence>
<keyword evidence="2" id="KW-1185">Reference proteome</keyword>
<dbReference type="Gene3D" id="3.40.1580.10">
    <property type="entry name" value="SMI1/KNR4-like"/>
    <property type="match status" value="1"/>
</dbReference>
<gene>
    <name evidence="1" type="ORF">SAMN04488000_12031</name>
</gene>
<proteinExistence type="predicted"/>
<organism evidence="1 2">
    <name type="scientific">Lentzea albida</name>
    <dbReference type="NCBI Taxonomy" id="65499"/>
    <lineage>
        <taxon>Bacteria</taxon>
        <taxon>Bacillati</taxon>
        <taxon>Actinomycetota</taxon>
        <taxon>Actinomycetes</taxon>
        <taxon>Pseudonocardiales</taxon>
        <taxon>Pseudonocardiaceae</taxon>
        <taxon>Lentzea</taxon>
    </lineage>
</organism>
<dbReference type="AlphaFoldDB" id="A0A1H9VZX0"/>
<name>A0A1H9VZX0_9PSEU</name>
<dbReference type="SUPFAM" id="SSF160631">
    <property type="entry name" value="SMI1/KNR4-like"/>
    <property type="match status" value="1"/>
</dbReference>
<evidence type="ECO:0008006" key="3">
    <source>
        <dbReference type="Google" id="ProtNLM"/>
    </source>
</evidence>
<dbReference type="EMBL" id="FOFV01000020">
    <property type="protein sequence ID" value="SES27270.1"/>
    <property type="molecule type" value="Genomic_DNA"/>
</dbReference>
<accession>A0A1H9VZX0</accession>